<dbReference type="SUPFAM" id="SSF51445">
    <property type="entry name" value="(Trans)glycosidases"/>
    <property type="match status" value="1"/>
</dbReference>
<dbReference type="EMBL" id="CP008889">
    <property type="protein sequence ID" value="AIF41379.1"/>
    <property type="molecule type" value="Genomic_DNA"/>
</dbReference>
<dbReference type="Gene3D" id="3.20.20.300">
    <property type="entry name" value="Glycoside hydrolase, family 3, N-terminal domain"/>
    <property type="match status" value="1"/>
</dbReference>
<dbReference type="GO" id="GO:0005975">
    <property type="term" value="P:carbohydrate metabolic process"/>
    <property type="evidence" value="ECO:0007669"/>
    <property type="project" value="InterPro"/>
</dbReference>
<name>A0A075JHH8_9MICO</name>
<dbReference type="GO" id="GO:0004553">
    <property type="term" value="F:hydrolase activity, hydrolyzing O-glycosyl compounds"/>
    <property type="evidence" value="ECO:0007669"/>
    <property type="project" value="InterPro"/>
</dbReference>
<evidence type="ECO:0000313" key="6">
    <source>
        <dbReference type="Proteomes" id="UP000027986"/>
    </source>
</evidence>
<reference evidence="5 6" key="1">
    <citation type="submission" date="2014-07" db="EMBL/GenBank/DDBJ databases">
        <title>Genome Sequencing of Dermacoccus nishinomiyaensis.</title>
        <authorList>
            <person name="Hong K.W."/>
            <person name="Chan K.G."/>
        </authorList>
    </citation>
    <scope>NUCLEOTIDE SEQUENCE [LARGE SCALE GENOMIC DNA]</scope>
    <source>
        <strain evidence="5 6">M25</strain>
    </source>
</reference>
<dbReference type="HOGENOM" id="CLU_008392_5_3_11"/>
<dbReference type="InterPro" id="IPR017853">
    <property type="entry name" value="GH"/>
</dbReference>
<evidence type="ECO:0000256" key="1">
    <source>
        <dbReference type="ARBA" id="ARBA00005336"/>
    </source>
</evidence>
<dbReference type="PANTHER" id="PTHR30480">
    <property type="entry name" value="BETA-HEXOSAMINIDASE-RELATED"/>
    <property type="match status" value="1"/>
</dbReference>
<dbReference type="KEGG" id="dni:HX89_10995"/>
<evidence type="ECO:0000256" key="3">
    <source>
        <dbReference type="ARBA" id="ARBA00023295"/>
    </source>
</evidence>
<dbReference type="Pfam" id="PF00933">
    <property type="entry name" value="Glyco_hydro_3"/>
    <property type="match status" value="1"/>
</dbReference>
<dbReference type="GO" id="GO:0009254">
    <property type="term" value="P:peptidoglycan turnover"/>
    <property type="evidence" value="ECO:0007669"/>
    <property type="project" value="TreeGrafter"/>
</dbReference>
<dbReference type="PANTHER" id="PTHR30480:SF16">
    <property type="entry name" value="GLYCOSIDE HYDROLASE FAMILY 3 DOMAIN PROTEIN"/>
    <property type="match status" value="1"/>
</dbReference>
<evidence type="ECO:0000313" key="5">
    <source>
        <dbReference type="EMBL" id="AIF41379.1"/>
    </source>
</evidence>
<dbReference type="InterPro" id="IPR050226">
    <property type="entry name" value="NagZ_Beta-hexosaminidase"/>
</dbReference>
<dbReference type="AlphaFoldDB" id="A0A075JHH8"/>
<keyword evidence="2" id="KW-0378">Hydrolase</keyword>
<proteinExistence type="inferred from homology"/>
<keyword evidence="6" id="KW-1185">Reference proteome</keyword>
<evidence type="ECO:0000259" key="4">
    <source>
        <dbReference type="Pfam" id="PF00933"/>
    </source>
</evidence>
<accession>A0A075JHH8</accession>
<sequence length="503" mass="50923">MTTKQLAGQVIVGYYQGTSPQAAADAVRRNGLGGVIIMGDNVPSNPTDESAGLPAVTKAVQGAVKESGRSWPAVIGIDQEGGPVTRITSGVTPLPGAMAYGAADDAALATQLAKDEGQELRSLGVTMNFAPDADVTVGPSDPTIGVRSPSSDPQRVARAVNAQVAGYQQAGIVPVIKHFPGHGSVTTDTHVDYAVQAQSVEQLMKRDWVPFASASKAGVPAIMTAHIVVKDVDPNVPSTLSPKVLTGQLRDKLGFKGLIVTDGMNMGAIVKKFDRGGAAAVSALEAGADVVLMPADASASVSAIEKAVASGALTRQRLIKSAARIVATTRHQHVSAPDASVRGSHDDDARRLAKASITQLGGRCGRDLVGSRVRVEGGTAEHRATLTKELKARGVDVGLQGTRVNLLEGGVYNAGESSAGGGAEATSPGTSGVIKAGDSGVQIALDTPYPLALRGSDTVGLAAYGSTQPTFAALADVLTGKAKAGGTLPVAVGKDGVGSAACR</sequence>
<evidence type="ECO:0000256" key="2">
    <source>
        <dbReference type="ARBA" id="ARBA00022801"/>
    </source>
</evidence>
<keyword evidence="3" id="KW-0326">Glycosidase</keyword>
<protein>
    <recommendedName>
        <fullName evidence="4">Glycoside hydrolase family 3 N-terminal domain-containing protein</fullName>
    </recommendedName>
</protein>
<gene>
    <name evidence="5" type="ORF">HX89_10995</name>
</gene>
<dbReference type="InterPro" id="IPR001764">
    <property type="entry name" value="Glyco_hydro_3_N"/>
</dbReference>
<feature type="domain" description="Glycoside hydrolase family 3 N-terminal" evidence="4">
    <location>
        <begin position="20"/>
        <end position="326"/>
    </location>
</feature>
<comment type="similarity">
    <text evidence="1">Belongs to the glycosyl hydrolase 3 family.</text>
</comment>
<dbReference type="eggNOG" id="COG1472">
    <property type="taxonomic scope" value="Bacteria"/>
</dbReference>
<organism evidence="5 6">
    <name type="scientific">Dermacoccus nishinomiyaensis</name>
    <dbReference type="NCBI Taxonomy" id="1274"/>
    <lineage>
        <taxon>Bacteria</taxon>
        <taxon>Bacillati</taxon>
        <taxon>Actinomycetota</taxon>
        <taxon>Actinomycetes</taxon>
        <taxon>Micrococcales</taxon>
        <taxon>Dermacoccaceae</taxon>
        <taxon>Dermacoccus</taxon>
    </lineage>
</organism>
<dbReference type="InterPro" id="IPR036962">
    <property type="entry name" value="Glyco_hydro_3_N_sf"/>
</dbReference>
<dbReference type="Proteomes" id="UP000027986">
    <property type="component" value="Chromosome"/>
</dbReference>